<proteinExistence type="predicted"/>
<evidence type="ECO:0000259" key="4">
    <source>
        <dbReference type="SMART" id="SM00738"/>
    </source>
</evidence>
<dbReference type="InterPro" id="IPR014722">
    <property type="entry name" value="Rib_uL2_dom2"/>
</dbReference>
<keyword evidence="6" id="KW-1185">Reference proteome</keyword>
<dbReference type="Pfam" id="PF02357">
    <property type="entry name" value="NusG"/>
    <property type="match status" value="1"/>
</dbReference>
<dbReference type="Gene3D" id="3.30.70.940">
    <property type="entry name" value="NusG, N-terminal domain"/>
    <property type="match status" value="1"/>
</dbReference>
<name>A0A0L6JL21_9FIRM</name>
<keyword evidence="3" id="KW-0804">Transcription</keyword>
<dbReference type="Gene3D" id="2.30.30.30">
    <property type="match status" value="1"/>
</dbReference>
<evidence type="ECO:0000256" key="3">
    <source>
        <dbReference type="ARBA" id="ARBA00023163"/>
    </source>
</evidence>
<dbReference type="InterPro" id="IPR043425">
    <property type="entry name" value="NusG-like"/>
</dbReference>
<dbReference type="InterPro" id="IPR008991">
    <property type="entry name" value="Translation_prot_SH3-like_sf"/>
</dbReference>
<accession>A0A0L6JL21</accession>
<dbReference type="CDD" id="cd06091">
    <property type="entry name" value="KOW_NusG"/>
    <property type="match status" value="1"/>
</dbReference>
<dbReference type="PANTHER" id="PTHR30265:SF4">
    <property type="entry name" value="KOW MOTIF FAMILY PROTEIN, EXPRESSED"/>
    <property type="match status" value="1"/>
</dbReference>
<evidence type="ECO:0000313" key="5">
    <source>
        <dbReference type="EMBL" id="KNY26445.1"/>
    </source>
</evidence>
<dbReference type="GO" id="GO:0031564">
    <property type="term" value="P:transcription antitermination"/>
    <property type="evidence" value="ECO:0007669"/>
    <property type="project" value="UniProtKB-KW"/>
</dbReference>
<comment type="caution">
    <text evidence="5">The sequence shown here is derived from an EMBL/GenBank/DDBJ whole genome shotgun (WGS) entry which is preliminary data.</text>
</comment>
<dbReference type="InterPro" id="IPR047663">
    <property type="entry name" value="Transcription_antiterm_LoaP"/>
</dbReference>
<evidence type="ECO:0000256" key="2">
    <source>
        <dbReference type="ARBA" id="ARBA00023015"/>
    </source>
</evidence>
<keyword evidence="2" id="KW-0805">Transcription regulation</keyword>
<evidence type="ECO:0000256" key="1">
    <source>
        <dbReference type="ARBA" id="ARBA00022814"/>
    </source>
</evidence>
<organism evidence="5 6">
    <name type="scientific">Pseudobacteroides cellulosolvens ATCC 35603 = DSM 2933</name>
    <dbReference type="NCBI Taxonomy" id="398512"/>
    <lineage>
        <taxon>Bacteria</taxon>
        <taxon>Bacillati</taxon>
        <taxon>Bacillota</taxon>
        <taxon>Clostridia</taxon>
        <taxon>Eubacteriales</taxon>
        <taxon>Oscillospiraceae</taxon>
        <taxon>Pseudobacteroides</taxon>
    </lineage>
</organism>
<dbReference type="NCBIfam" id="NF033641">
    <property type="entry name" value="antiterm_LoaP"/>
    <property type="match status" value="1"/>
</dbReference>
<dbReference type="EMBL" id="LGTC01000001">
    <property type="protein sequence ID" value="KNY26445.1"/>
    <property type="molecule type" value="Genomic_DNA"/>
</dbReference>
<dbReference type="PANTHER" id="PTHR30265">
    <property type="entry name" value="RHO-INTERACTING TRANSCRIPTION TERMINATION FACTOR NUSG"/>
    <property type="match status" value="1"/>
</dbReference>
<protein>
    <submittedName>
        <fullName evidence="5">NusG antitermination factor</fullName>
    </submittedName>
</protein>
<reference evidence="6" key="1">
    <citation type="submission" date="2015-07" db="EMBL/GenBank/DDBJ databases">
        <title>Near-Complete Genome Sequence of the Cellulolytic Bacterium Bacteroides (Pseudobacteroides) cellulosolvens ATCC 35603.</title>
        <authorList>
            <person name="Dassa B."/>
            <person name="Utturkar S.M."/>
            <person name="Klingeman D.M."/>
            <person name="Hurt R.A."/>
            <person name="Keller M."/>
            <person name="Xu J."/>
            <person name="Reddy Y.H.K."/>
            <person name="Borovok I."/>
            <person name="Grinberg I.R."/>
            <person name="Lamed R."/>
            <person name="Zhivin O."/>
            <person name="Bayer E.A."/>
            <person name="Brown S.D."/>
        </authorList>
    </citation>
    <scope>NUCLEOTIDE SEQUENCE [LARGE SCALE GENOMIC DNA]</scope>
    <source>
        <strain evidence="6">DSM 2933</strain>
    </source>
</reference>
<dbReference type="InterPro" id="IPR006645">
    <property type="entry name" value="NGN-like_dom"/>
</dbReference>
<dbReference type="STRING" id="398512.Bccel_1707"/>
<dbReference type="Proteomes" id="UP000036923">
    <property type="component" value="Unassembled WGS sequence"/>
</dbReference>
<dbReference type="CDD" id="cd08000">
    <property type="entry name" value="NGN"/>
    <property type="match status" value="1"/>
</dbReference>
<dbReference type="AlphaFoldDB" id="A0A0L6JL21"/>
<dbReference type="RefSeq" id="WP_036941320.1">
    <property type="nucleotide sequence ID" value="NZ_JQKC01000015.1"/>
</dbReference>
<keyword evidence="1" id="KW-0889">Transcription antitermination</keyword>
<dbReference type="SUPFAM" id="SSF82679">
    <property type="entry name" value="N-utilization substance G protein NusG, N-terminal domain"/>
    <property type="match status" value="1"/>
</dbReference>
<dbReference type="eggNOG" id="COG0250">
    <property type="taxonomic scope" value="Bacteria"/>
</dbReference>
<evidence type="ECO:0000313" key="6">
    <source>
        <dbReference type="Proteomes" id="UP000036923"/>
    </source>
</evidence>
<dbReference type="GO" id="GO:0006354">
    <property type="term" value="P:DNA-templated transcription elongation"/>
    <property type="evidence" value="ECO:0007669"/>
    <property type="project" value="InterPro"/>
</dbReference>
<gene>
    <name evidence="5" type="ORF">Bccel_1707</name>
</gene>
<dbReference type="InterPro" id="IPR036735">
    <property type="entry name" value="NGN_dom_sf"/>
</dbReference>
<feature type="domain" description="NusG-like N-terminal" evidence="4">
    <location>
        <begin position="1"/>
        <end position="103"/>
    </location>
</feature>
<dbReference type="SUPFAM" id="SSF50104">
    <property type="entry name" value="Translation proteins SH3-like domain"/>
    <property type="match status" value="1"/>
</dbReference>
<dbReference type="OrthoDB" id="1681764at2"/>
<dbReference type="SMART" id="SM00738">
    <property type="entry name" value="NGN"/>
    <property type="match status" value="1"/>
</dbReference>
<sequence length="170" mass="19475">MDWYALFVEASKEDYVHQHLCLDFDKSVLNSIVPKRRLTERKAGKVHHVLKNLFPGYVLVNTQMSNNIYSKVTAIPRVIKILSSGSYYTQIEEKEILPILKLVGDGGILDYSKIYLENSRVIVKSGPLKGMEGMINRLDRRKNRAKILINFLNTSRLIDVGIEILDIIDN</sequence>